<dbReference type="AlphaFoldDB" id="A0AAE0HNR1"/>
<reference evidence="8" key="1">
    <citation type="journal article" date="2023" name="Mol. Phylogenet. Evol.">
        <title>Genome-scale phylogeny and comparative genomics of the fungal order Sordariales.</title>
        <authorList>
            <person name="Hensen N."/>
            <person name="Bonometti L."/>
            <person name="Westerberg I."/>
            <person name="Brannstrom I.O."/>
            <person name="Guillou S."/>
            <person name="Cros-Aarteil S."/>
            <person name="Calhoun S."/>
            <person name="Haridas S."/>
            <person name="Kuo A."/>
            <person name="Mondo S."/>
            <person name="Pangilinan J."/>
            <person name="Riley R."/>
            <person name="LaButti K."/>
            <person name="Andreopoulos B."/>
            <person name="Lipzen A."/>
            <person name="Chen C."/>
            <person name="Yan M."/>
            <person name="Daum C."/>
            <person name="Ng V."/>
            <person name="Clum A."/>
            <person name="Steindorff A."/>
            <person name="Ohm R.A."/>
            <person name="Martin F."/>
            <person name="Silar P."/>
            <person name="Natvig D.O."/>
            <person name="Lalanne C."/>
            <person name="Gautier V."/>
            <person name="Ament-Velasquez S.L."/>
            <person name="Kruys A."/>
            <person name="Hutchinson M.I."/>
            <person name="Powell A.J."/>
            <person name="Barry K."/>
            <person name="Miller A.N."/>
            <person name="Grigoriev I.V."/>
            <person name="Debuchy R."/>
            <person name="Gladieux P."/>
            <person name="Hiltunen Thoren M."/>
            <person name="Johannesson H."/>
        </authorList>
    </citation>
    <scope>NUCLEOTIDE SEQUENCE</scope>
    <source>
        <strain evidence="8">CBS 168.71</strain>
    </source>
</reference>
<dbReference type="RefSeq" id="XP_062663093.1">
    <property type="nucleotide sequence ID" value="XM_062802193.1"/>
</dbReference>
<evidence type="ECO:0000256" key="6">
    <source>
        <dbReference type="ARBA" id="ARBA00023180"/>
    </source>
</evidence>
<name>A0AAE0HNR1_9PEZI</name>
<evidence type="ECO:0000256" key="5">
    <source>
        <dbReference type="ARBA" id="ARBA00023136"/>
    </source>
</evidence>
<comment type="similarity">
    <text evidence="7">Belongs to the ustYa family.</text>
</comment>
<dbReference type="GO" id="GO:0016020">
    <property type="term" value="C:membrane"/>
    <property type="evidence" value="ECO:0007669"/>
    <property type="project" value="UniProtKB-SubCell"/>
</dbReference>
<evidence type="ECO:0000256" key="1">
    <source>
        <dbReference type="ARBA" id="ARBA00004167"/>
    </source>
</evidence>
<keyword evidence="4" id="KW-0843">Virulence</keyword>
<organism evidence="8 9">
    <name type="scientific">Chaetomium fimeti</name>
    <dbReference type="NCBI Taxonomy" id="1854472"/>
    <lineage>
        <taxon>Eukaryota</taxon>
        <taxon>Fungi</taxon>
        <taxon>Dikarya</taxon>
        <taxon>Ascomycota</taxon>
        <taxon>Pezizomycotina</taxon>
        <taxon>Sordariomycetes</taxon>
        <taxon>Sordariomycetidae</taxon>
        <taxon>Sordariales</taxon>
        <taxon>Chaetomiaceae</taxon>
        <taxon>Chaetomium</taxon>
    </lineage>
</organism>
<evidence type="ECO:0000256" key="2">
    <source>
        <dbReference type="ARBA" id="ARBA00022692"/>
    </source>
</evidence>
<evidence type="ECO:0000313" key="9">
    <source>
        <dbReference type="Proteomes" id="UP001278766"/>
    </source>
</evidence>
<dbReference type="Pfam" id="PF11807">
    <property type="entry name" value="UstYa"/>
    <property type="match status" value="1"/>
</dbReference>
<keyword evidence="5" id="KW-0472">Membrane</keyword>
<comment type="subcellular location">
    <subcellularLocation>
        <location evidence="1">Membrane</location>
        <topology evidence="1">Single-pass membrane protein</topology>
    </subcellularLocation>
</comment>
<dbReference type="GO" id="GO:0043386">
    <property type="term" value="P:mycotoxin biosynthetic process"/>
    <property type="evidence" value="ECO:0007669"/>
    <property type="project" value="InterPro"/>
</dbReference>
<dbReference type="GeneID" id="87839141"/>
<evidence type="ECO:0000256" key="4">
    <source>
        <dbReference type="ARBA" id="ARBA00023026"/>
    </source>
</evidence>
<evidence type="ECO:0000256" key="7">
    <source>
        <dbReference type="ARBA" id="ARBA00035112"/>
    </source>
</evidence>
<dbReference type="EMBL" id="JAUEPN010000002">
    <property type="protein sequence ID" value="KAK3299579.1"/>
    <property type="molecule type" value="Genomic_DNA"/>
</dbReference>
<evidence type="ECO:0000256" key="3">
    <source>
        <dbReference type="ARBA" id="ARBA00022989"/>
    </source>
</evidence>
<dbReference type="InterPro" id="IPR021765">
    <property type="entry name" value="UstYa-like"/>
</dbReference>
<accession>A0AAE0HNR1</accession>
<comment type="caution">
    <text evidence="8">The sequence shown here is derived from an EMBL/GenBank/DDBJ whole genome shotgun (WGS) entry which is preliminary data.</text>
</comment>
<evidence type="ECO:0000313" key="8">
    <source>
        <dbReference type="EMBL" id="KAK3299579.1"/>
    </source>
</evidence>
<dbReference type="Proteomes" id="UP001278766">
    <property type="component" value="Unassembled WGS sequence"/>
</dbReference>
<keyword evidence="6" id="KW-0325">Glycoprotein</keyword>
<gene>
    <name evidence="8" type="ORF">B0H64DRAFT_371906</name>
</gene>
<keyword evidence="9" id="KW-1185">Reference proteome</keyword>
<reference evidence="8" key="2">
    <citation type="submission" date="2023-06" db="EMBL/GenBank/DDBJ databases">
        <authorList>
            <consortium name="Lawrence Berkeley National Laboratory"/>
            <person name="Haridas S."/>
            <person name="Hensen N."/>
            <person name="Bonometti L."/>
            <person name="Westerberg I."/>
            <person name="Brannstrom I.O."/>
            <person name="Guillou S."/>
            <person name="Cros-Aarteil S."/>
            <person name="Calhoun S."/>
            <person name="Kuo A."/>
            <person name="Mondo S."/>
            <person name="Pangilinan J."/>
            <person name="Riley R."/>
            <person name="Labutti K."/>
            <person name="Andreopoulos B."/>
            <person name="Lipzen A."/>
            <person name="Chen C."/>
            <person name="Yanf M."/>
            <person name="Daum C."/>
            <person name="Ng V."/>
            <person name="Clum A."/>
            <person name="Steindorff A."/>
            <person name="Ohm R."/>
            <person name="Martin F."/>
            <person name="Silar P."/>
            <person name="Natvig D."/>
            <person name="Lalanne C."/>
            <person name="Gautier V."/>
            <person name="Ament-Velasquez S.L."/>
            <person name="Kruys A."/>
            <person name="Hutchinson M.I."/>
            <person name="Powell A.J."/>
            <person name="Barry K."/>
            <person name="Miller A.N."/>
            <person name="Grigoriev I.V."/>
            <person name="Debuchy R."/>
            <person name="Gladieux P."/>
            <person name="Thoren M.H."/>
            <person name="Johannesson H."/>
        </authorList>
    </citation>
    <scope>NUCLEOTIDE SEQUENCE</scope>
    <source>
        <strain evidence="8">CBS 168.71</strain>
    </source>
</reference>
<sequence length="156" mass="17805">MSTSEGGNNFVMHASAIDFIKRYTYRDYYSQAENRPEGLADGEPVLRQRVDRCIDMRRQALLCQGNVGIVTANWVEPSGIYPDYRTEHKCRRFRQRLSSGRTSTPLRLTSLSLARIPSFRRARRNLGGFAWDGLRGETTSSMTNGSQKSRYISAMK</sequence>
<keyword evidence="2" id="KW-0812">Transmembrane</keyword>
<keyword evidence="3" id="KW-1133">Transmembrane helix</keyword>
<proteinExistence type="inferred from homology"/>
<protein>
    <submittedName>
        <fullName evidence="8">Uncharacterized protein</fullName>
    </submittedName>
</protein>